<dbReference type="Proteomes" id="UP000036681">
    <property type="component" value="Unplaced"/>
</dbReference>
<accession>A0A0M3HR49</accession>
<dbReference type="WBParaSite" id="ALUE_0000470401-mRNA-1">
    <property type="protein sequence ID" value="ALUE_0000470401-mRNA-1"/>
    <property type="gene ID" value="ALUE_0000470401"/>
</dbReference>
<dbReference type="AlphaFoldDB" id="A0A0M3HR49"/>
<feature type="compositionally biased region" description="Basic and acidic residues" evidence="1">
    <location>
        <begin position="24"/>
        <end position="62"/>
    </location>
</feature>
<feature type="region of interest" description="Disordered" evidence="1">
    <location>
        <begin position="22"/>
        <end position="70"/>
    </location>
</feature>
<evidence type="ECO:0000313" key="3">
    <source>
        <dbReference type="WBParaSite" id="ALUE_0000470401-mRNA-1"/>
    </source>
</evidence>
<sequence length="163" mass="17729">MKSFFEQAREASKKLVDLVYIPAEETKESQPIERDNEEKSVDENGSRVENETHIGDMQHGNEEQSNGIEGVDGAHDVAADTLLKAKQIAVATSSKLVAGQPAQIEVGDLVSRKEGTNGADRFLKRTLFESAAHLIISLPKSIGSLLDLGRLWSQNCVLGPHPP</sequence>
<proteinExistence type="predicted"/>
<evidence type="ECO:0000313" key="2">
    <source>
        <dbReference type="Proteomes" id="UP000036681"/>
    </source>
</evidence>
<protein>
    <submittedName>
        <fullName evidence="3">Ovule protein</fullName>
    </submittedName>
</protein>
<evidence type="ECO:0000256" key="1">
    <source>
        <dbReference type="SAM" id="MobiDB-lite"/>
    </source>
</evidence>
<keyword evidence="2" id="KW-1185">Reference proteome</keyword>
<name>A0A0M3HR49_ASCLU</name>
<reference evidence="3" key="1">
    <citation type="submission" date="2017-02" db="UniProtKB">
        <authorList>
            <consortium name="WormBaseParasite"/>
        </authorList>
    </citation>
    <scope>IDENTIFICATION</scope>
</reference>
<organism evidence="2 3">
    <name type="scientific">Ascaris lumbricoides</name>
    <name type="common">Giant roundworm</name>
    <dbReference type="NCBI Taxonomy" id="6252"/>
    <lineage>
        <taxon>Eukaryota</taxon>
        <taxon>Metazoa</taxon>
        <taxon>Ecdysozoa</taxon>
        <taxon>Nematoda</taxon>
        <taxon>Chromadorea</taxon>
        <taxon>Rhabditida</taxon>
        <taxon>Spirurina</taxon>
        <taxon>Ascaridomorpha</taxon>
        <taxon>Ascaridoidea</taxon>
        <taxon>Ascarididae</taxon>
        <taxon>Ascaris</taxon>
    </lineage>
</organism>